<dbReference type="PANTHER" id="PTHR22916">
    <property type="entry name" value="GLYCOSYLTRANSFERASE"/>
    <property type="match status" value="1"/>
</dbReference>
<evidence type="ECO:0000256" key="1">
    <source>
        <dbReference type="ARBA" id="ARBA00022676"/>
    </source>
</evidence>
<dbReference type="CDD" id="cd00761">
    <property type="entry name" value="Glyco_tranf_GTA_type"/>
    <property type="match status" value="1"/>
</dbReference>
<dbReference type="AlphaFoldDB" id="A0A2K2FME2"/>
<dbReference type="RefSeq" id="WP_103079960.1">
    <property type="nucleotide sequence ID" value="NZ_CP021850.1"/>
</dbReference>
<dbReference type="OrthoDB" id="1640114at2"/>
<keyword evidence="1" id="KW-0328">Glycosyltransferase</keyword>
<keyword evidence="2" id="KW-0808">Transferase</keyword>
<dbReference type="SUPFAM" id="SSF53448">
    <property type="entry name" value="Nucleotide-diphospho-sugar transferases"/>
    <property type="match status" value="1"/>
</dbReference>
<evidence type="ECO:0000313" key="5">
    <source>
        <dbReference type="Proteomes" id="UP000236151"/>
    </source>
</evidence>
<dbReference type="InterPro" id="IPR029044">
    <property type="entry name" value="Nucleotide-diphossugar_trans"/>
</dbReference>
<gene>
    <name evidence="4" type="ORF">CDQ84_01560</name>
</gene>
<dbReference type="Proteomes" id="UP000236151">
    <property type="component" value="Unassembled WGS sequence"/>
</dbReference>
<accession>A0A2K2FME2</accession>
<dbReference type="EMBL" id="NIOJ01000002">
    <property type="protein sequence ID" value="PNU01380.1"/>
    <property type="molecule type" value="Genomic_DNA"/>
</dbReference>
<dbReference type="GO" id="GO:0016757">
    <property type="term" value="F:glycosyltransferase activity"/>
    <property type="evidence" value="ECO:0007669"/>
    <property type="project" value="UniProtKB-KW"/>
</dbReference>
<dbReference type="KEGG" id="cthd:CDO33_04170"/>
<evidence type="ECO:0000256" key="2">
    <source>
        <dbReference type="ARBA" id="ARBA00022679"/>
    </source>
</evidence>
<dbReference type="Gene3D" id="3.90.550.10">
    <property type="entry name" value="Spore Coat Polysaccharide Biosynthesis Protein SpsA, Chain A"/>
    <property type="match status" value="1"/>
</dbReference>
<keyword evidence="5" id="KW-1185">Reference proteome</keyword>
<reference evidence="4 5" key="1">
    <citation type="submission" date="2017-06" db="EMBL/GenBank/DDBJ databases">
        <title>Investigating the central metabolism of Clostridium thermosuccinogenes.</title>
        <authorList>
            <person name="Koendjbiharie J.G."/>
            <person name="van Kranenburg R."/>
        </authorList>
    </citation>
    <scope>NUCLEOTIDE SEQUENCE [LARGE SCALE GENOMIC DNA]</scope>
    <source>
        <strain evidence="4 5">DSM 5806</strain>
    </source>
</reference>
<organism evidence="4 5">
    <name type="scientific">Clostridium thermosuccinogenes</name>
    <dbReference type="NCBI Taxonomy" id="84032"/>
    <lineage>
        <taxon>Bacteria</taxon>
        <taxon>Bacillati</taxon>
        <taxon>Bacillota</taxon>
        <taxon>Clostridia</taxon>
        <taxon>Eubacteriales</taxon>
        <taxon>Clostridiaceae</taxon>
        <taxon>Clostridium</taxon>
    </lineage>
</organism>
<dbReference type="PANTHER" id="PTHR22916:SF51">
    <property type="entry name" value="GLYCOSYLTRANSFERASE EPSH-RELATED"/>
    <property type="match status" value="1"/>
</dbReference>
<dbReference type="InterPro" id="IPR001173">
    <property type="entry name" value="Glyco_trans_2-like"/>
</dbReference>
<name>A0A2K2FME2_9CLOT</name>
<dbReference type="Pfam" id="PF00535">
    <property type="entry name" value="Glycos_transf_2"/>
    <property type="match status" value="1"/>
</dbReference>
<evidence type="ECO:0000259" key="3">
    <source>
        <dbReference type="Pfam" id="PF00535"/>
    </source>
</evidence>
<proteinExistence type="predicted"/>
<comment type="caution">
    <text evidence="4">The sequence shown here is derived from an EMBL/GenBank/DDBJ whole genome shotgun (WGS) entry which is preliminary data.</text>
</comment>
<feature type="domain" description="Glycosyltransferase 2-like" evidence="3">
    <location>
        <begin position="12"/>
        <end position="179"/>
    </location>
</feature>
<sequence length="365" mass="41810">MVDVKRKNIKVSVVMPVFNAERYLPEAVDSLLNQTLEGMEIILVNDGSTDGSGRIAEEYASRHENVTVIHQQNQGVSVARNAGIARARGEYIGFADADDWLEPNAYERMYEAAKAYNCDIISCDFFTVNPGAMSRKVNTFPFDKGRCIYTDGIRKEILPFFIRSDAFASPFNKIYRLDFIKKNGTLFPEGIRIGEDYLFNMMAFTRASTFFHIPEALYNYRIVEGSATNNIRNIGIDNYISLFSLKNSIIREWDFISFEAKRELAAQWFVNAALTLICRKIYYGGMSGIIEARRLTGDRFIRDRIKELSRPLFYESRFMNYVFHALYSKSCLKIALAVYYVKYISPLVAKMRGNGDEKKAAVCNR</sequence>
<evidence type="ECO:0000313" key="4">
    <source>
        <dbReference type="EMBL" id="PNU01380.1"/>
    </source>
</evidence>
<protein>
    <recommendedName>
        <fullName evidence="3">Glycosyltransferase 2-like domain-containing protein</fullName>
    </recommendedName>
</protein>